<reference evidence="1 2" key="1">
    <citation type="submission" date="2024-09" db="EMBL/GenBank/DDBJ databases">
        <authorList>
            <person name="Sun Q."/>
            <person name="Mori K."/>
        </authorList>
    </citation>
    <scope>NUCLEOTIDE SEQUENCE [LARGE SCALE GENOMIC DNA]</scope>
    <source>
        <strain evidence="1 2">TBRC 1851</strain>
    </source>
</reference>
<protein>
    <submittedName>
        <fullName evidence="1">Sulfotransferase</fullName>
        <ecNumber evidence="1">2.8.2.-</ecNumber>
    </submittedName>
</protein>
<dbReference type="Pfam" id="PF13469">
    <property type="entry name" value="Sulfotransfer_3"/>
    <property type="match status" value="1"/>
</dbReference>
<organism evidence="1 2">
    <name type="scientific">Sphaerimonospora cavernae</name>
    <dbReference type="NCBI Taxonomy" id="1740611"/>
    <lineage>
        <taxon>Bacteria</taxon>
        <taxon>Bacillati</taxon>
        <taxon>Actinomycetota</taxon>
        <taxon>Actinomycetes</taxon>
        <taxon>Streptosporangiales</taxon>
        <taxon>Streptosporangiaceae</taxon>
        <taxon>Sphaerimonospora</taxon>
    </lineage>
</organism>
<dbReference type="Gene3D" id="3.40.50.300">
    <property type="entry name" value="P-loop containing nucleotide triphosphate hydrolases"/>
    <property type="match status" value="1"/>
</dbReference>
<comment type="caution">
    <text evidence="1">The sequence shown here is derived from an EMBL/GenBank/DDBJ whole genome shotgun (WGS) entry which is preliminary data.</text>
</comment>
<dbReference type="SUPFAM" id="SSF52540">
    <property type="entry name" value="P-loop containing nucleoside triphosphate hydrolases"/>
    <property type="match status" value="1"/>
</dbReference>
<dbReference type="PANTHER" id="PTHR36451:SF1">
    <property type="entry name" value="OMEGA-HYDROXY-BETA-DIHYDROMENAQUINONE-9 SULFOTRANSFERASE STF3"/>
    <property type="match status" value="1"/>
</dbReference>
<gene>
    <name evidence="1" type="ORF">ACFHYQ_28370</name>
</gene>
<dbReference type="EC" id="2.8.2.-" evidence="1"/>
<dbReference type="Proteomes" id="UP001589870">
    <property type="component" value="Unassembled WGS sequence"/>
</dbReference>
<proteinExistence type="predicted"/>
<evidence type="ECO:0000313" key="1">
    <source>
        <dbReference type="EMBL" id="MFC0866219.1"/>
    </source>
</evidence>
<name>A0ABV6UDE2_9ACTN</name>
<dbReference type="InterPro" id="IPR052736">
    <property type="entry name" value="Stf3_sulfotransferase"/>
</dbReference>
<dbReference type="PANTHER" id="PTHR36451">
    <property type="entry name" value="PAPS-DEPENDENT SULFOTRANSFERASE STF3"/>
    <property type="match status" value="1"/>
</dbReference>
<dbReference type="GO" id="GO:0016740">
    <property type="term" value="F:transferase activity"/>
    <property type="evidence" value="ECO:0007669"/>
    <property type="project" value="UniProtKB-KW"/>
</dbReference>
<dbReference type="InterPro" id="IPR027417">
    <property type="entry name" value="P-loop_NTPase"/>
</dbReference>
<keyword evidence="1" id="KW-0808">Transferase</keyword>
<sequence length="426" mass="49118">MNASPPNVGAAKLRIEDLRDPVLTDAQRAALAHAERHPADLTVDAVLARARTITGLDDFGSDDFVERLRVWLDEIRLDPNRTALAGRIMFDLCVKYAANRLRITGLLARHPKIHDQEIVAPLFITGLPRTGTTHLVNLLAADTRFRSLPLWEADQPVPDRGEGPGVDGVDPRYVRCDRAWQRMRAGNPYLAAWHPMNPDSIHEDIELWANDFAGYNIEWIFQMAPRWREHYLAHDQTSHYRYLKTVLKVLQWYRPGERWLLKCPQHLENLGPLMEVFPDATVVMTHRDPVGAVQSAATMRAYGSRTAYRRFDVAEILEYWTDLMERLLRAGVDDRHLVPEGRILDVYFDRFMADTMGTVEQVYRHAGMELTERARAEIIAYVDAHPRDKHGSMTYDLRADFGITPERLRDRFAFYLRQHPVPVEVR</sequence>
<evidence type="ECO:0000313" key="2">
    <source>
        <dbReference type="Proteomes" id="UP001589870"/>
    </source>
</evidence>
<dbReference type="EMBL" id="JBHMQT010000069">
    <property type="protein sequence ID" value="MFC0866219.1"/>
    <property type="molecule type" value="Genomic_DNA"/>
</dbReference>
<keyword evidence="2" id="KW-1185">Reference proteome</keyword>
<accession>A0ABV6UDE2</accession>